<reference evidence="1" key="1">
    <citation type="submission" date="2018-02" db="EMBL/GenBank/DDBJ databases">
        <title>Rhizophora mucronata_Transcriptome.</title>
        <authorList>
            <person name="Meera S.P."/>
            <person name="Sreeshan A."/>
            <person name="Augustine A."/>
        </authorList>
    </citation>
    <scope>NUCLEOTIDE SEQUENCE</scope>
    <source>
        <tissue evidence="1">Leaf</tissue>
    </source>
</reference>
<proteinExistence type="predicted"/>
<dbReference type="EMBL" id="GGEC01068984">
    <property type="protein sequence ID" value="MBX49468.1"/>
    <property type="molecule type" value="Transcribed_RNA"/>
</dbReference>
<accession>A0A2P2P3Z9</accession>
<evidence type="ECO:0000313" key="1">
    <source>
        <dbReference type="EMBL" id="MBX49468.1"/>
    </source>
</evidence>
<sequence length="37" mass="4267">MHRTALTRLADIIAIQLPPLLHNSIKILNFINYKNIP</sequence>
<protein>
    <submittedName>
        <fullName evidence="1">Uncharacterized protein</fullName>
    </submittedName>
</protein>
<organism evidence="1">
    <name type="scientific">Rhizophora mucronata</name>
    <name type="common">Asiatic mangrove</name>
    <dbReference type="NCBI Taxonomy" id="61149"/>
    <lineage>
        <taxon>Eukaryota</taxon>
        <taxon>Viridiplantae</taxon>
        <taxon>Streptophyta</taxon>
        <taxon>Embryophyta</taxon>
        <taxon>Tracheophyta</taxon>
        <taxon>Spermatophyta</taxon>
        <taxon>Magnoliopsida</taxon>
        <taxon>eudicotyledons</taxon>
        <taxon>Gunneridae</taxon>
        <taxon>Pentapetalae</taxon>
        <taxon>rosids</taxon>
        <taxon>fabids</taxon>
        <taxon>Malpighiales</taxon>
        <taxon>Rhizophoraceae</taxon>
        <taxon>Rhizophora</taxon>
    </lineage>
</organism>
<name>A0A2P2P3Z9_RHIMU</name>
<dbReference type="AlphaFoldDB" id="A0A2P2P3Z9"/>